<dbReference type="GeneTree" id="ENSGT01000000220781"/>
<dbReference type="AlphaFoldDB" id="A0A8C0C9I4"/>
<dbReference type="OMA" id="PCFVFFA"/>
<organism evidence="1">
    <name type="scientific">Balaenoptera musculus</name>
    <name type="common">Blue whale</name>
    <dbReference type="NCBI Taxonomy" id="9771"/>
    <lineage>
        <taxon>Eukaryota</taxon>
        <taxon>Metazoa</taxon>
        <taxon>Chordata</taxon>
        <taxon>Craniata</taxon>
        <taxon>Vertebrata</taxon>
        <taxon>Euteleostomi</taxon>
        <taxon>Mammalia</taxon>
        <taxon>Eutheria</taxon>
        <taxon>Laurasiatheria</taxon>
        <taxon>Artiodactyla</taxon>
        <taxon>Whippomorpha</taxon>
        <taxon>Cetacea</taxon>
        <taxon>Mysticeti</taxon>
        <taxon>Balaenopteridae</taxon>
        <taxon>Balaenoptera</taxon>
    </lineage>
</organism>
<accession>A0A8C0C9I4</accession>
<sequence length="111" mass="12360">MSPGWDEEACVQASECVTAGVRGGDLGENGSGRVFQEARSSAARAAARRTGAPWPARSARRDSALTHRTRCRWISRSARSASSRRRLLPRLFLHADQSWRFQQSGTDFYSF</sequence>
<dbReference type="Ensembl" id="ENSBMST00010002267.1">
    <property type="protein sequence ID" value="ENSBMSP00010002041.1"/>
    <property type="gene ID" value="ENSBMSG00010001567.1"/>
</dbReference>
<name>A0A8C0C9I4_BALMU</name>
<reference evidence="1" key="1">
    <citation type="submission" date="2023-09" db="UniProtKB">
        <authorList>
            <consortium name="Ensembl"/>
        </authorList>
    </citation>
    <scope>IDENTIFICATION</scope>
</reference>
<proteinExistence type="predicted"/>
<protein>
    <submittedName>
        <fullName evidence="1">Uncharacterized protein</fullName>
    </submittedName>
</protein>
<evidence type="ECO:0000313" key="1">
    <source>
        <dbReference type="Ensembl" id="ENSBMSP00010002041.1"/>
    </source>
</evidence>